<accession>A0A6B0VAU2</accession>
<dbReference type="SUPFAM" id="SSF56672">
    <property type="entry name" value="DNA/RNA polymerases"/>
    <property type="match status" value="1"/>
</dbReference>
<proteinExistence type="predicted"/>
<dbReference type="InterPro" id="IPR000477">
    <property type="entry name" value="RT_dom"/>
</dbReference>
<evidence type="ECO:0000313" key="2">
    <source>
        <dbReference type="EMBL" id="MXU98904.1"/>
    </source>
</evidence>
<dbReference type="AlphaFoldDB" id="A0A6B0VAU2"/>
<dbReference type="PROSITE" id="PS50878">
    <property type="entry name" value="RT_POL"/>
    <property type="match status" value="1"/>
</dbReference>
<keyword evidence="2" id="KW-0808">Transferase</keyword>
<keyword evidence="2" id="KW-0695">RNA-directed DNA polymerase</keyword>
<keyword evidence="2" id="KW-0548">Nucleotidyltransferase</keyword>
<dbReference type="GO" id="GO:0003964">
    <property type="term" value="F:RNA-directed DNA polymerase activity"/>
    <property type="evidence" value="ECO:0007669"/>
    <property type="project" value="UniProtKB-KW"/>
</dbReference>
<dbReference type="PANTHER" id="PTHR21301:SF10">
    <property type="entry name" value="REVERSE TRANSCRIPTASE DOMAIN-CONTAINING PROTEIN"/>
    <property type="match status" value="1"/>
</dbReference>
<evidence type="ECO:0000259" key="1">
    <source>
        <dbReference type="PROSITE" id="PS50878"/>
    </source>
</evidence>
<dbReference type="EMBL" id="GIFC01016821">
    <property type="protein sequence ID" value="MXU98904.1"/>
    <property type="molecule type" value="Transcribed_RNA"/>
</dbReference>
<name>A0A6B0VAU2_IXORI</name>
<feature type="domain" description="Reverse transcriptase" evidence="1">
    <location>
        <begin position="1"/>
        <end position="106"/>
    </location>
</feature>
<dbReference type="PANTHER" id="PTHR21301">
    <property type="entry name" value="REVERSE TRANSCRIPTASE"/>
    <property type="match status" value="1"/>
</dbReference>
<sequence length="377" mass="41271">MLYAADVAHSTYCLACLSIGSRVAPVLCDIFLAECDKGIRKDIEKLGEFTVCRYVDDFLVLAPKSVTVSMDLINDVVDCFNSNSHGLTITHETMTKGRLQFLDLSLNFESEHVCWKYEPRTKKGVLPFNSAQSKLVKRGTASCLMRASLEKSCPHVADESFLTQVNRLKRGGYPDRFLGEVAENLVSKMKKKDDDHIPARKLTRPAVIPYIHNLSHNLKKVAAHFEVPVVFSAPHKLSHLCSKINNEKGEGKVCQKKHAEQCVECATSVVCSMPVGCGGSCVGRAGRCMGEGAGERAWSVGRSPSGGFAVHCGGCPCGPELEGAAVLGRCAGGAAREIHEAFRVGERGEGLCIGAPSRHLTDREFFFLSRHRDRRCW</sequence>
<dbReference type="InterPro" id="IPR043502">
    <property type="entry name" value="DNA/RNA_pol_sf"/>
</dbReference>
<reference evidence="2" key="1">
    <citation type="submission" date="2019-12" db="EMBL/GenBank/DDBJ databases">
        <title>An insight into the sialome of adult female Ixodes ricinus ticks feeding for 6 days.</title>
        <authorList>
            <person name="Perner J."/>
            <person name="Ribeiro J.M.C."/>
        </authorList>
    </citation>
    <scope>NUCLEOTIDE SEQUENCE</scope>
    <source>
        <strain evidence="2">Semi-engorged</strain>
        <tissue evidence="2">Salivary glands</tissue>
    </source>
</reference>
<organism evidence="2">
    <name type="scientific">Ixodes ricinus</name>
    <name type="common">Common tick</name>
    <name type="synonym">Acarus ricinus</name>
    <dbReference type="NCBI Taxonomy" id="34613"/>
    <lineage>
        <taxon>Eukaryota</taxon>
        <taxon>Metazoa</taxon>
        <taxon>Ecdysozoa</taxon>
        <taxon>Arthropoda</taxon>
        <taxon>Chelicerata</taxon>
        <taxon>Arachnida</taxon>
        <taxon>Acari</taxon>
        <taxon>Parasitiformes</taxon>
        <taxon>Ixodida</taxon>
        <taxon>Ixodoidea</taxon>
        <taxon>Ixodidae</taxon>
        <taxon>Ixodinae</taxon>
        <taxon>Ixodes</taxon>
    </lineage>
</organism>
<protein>
    <submittedName>
        <fullName evidence="2">Putative reverse transcriptase rna-dependent dna polymerase</fullName>
    </submittedName>
</protein>